<protein>
    <submittedName>
        <fullName evidence="1">Pyridoxamine 5'-phosphate oxidase family protein</fullName>
    </submittedName>
</protein>
<evidence type="ECO:0000313" key="2">
    <source>
        <dbReference type="Proteomes" id="UP001596445"/>
    </source>
</evidence>
<dbReference type="Proteomes" id="UP001596445">
    <property type="component" value="Unassembled WGS sequence"/>
</dbReference>
<evidence type="ECO:0000313" key="1">
    <source>
        <dbReference type="EMBL" id="MFC7057129.1"/>
    </source>
</evidence>
<sequence>MNALSDDEIATVLERNGVGVLAIDGDSAPYQVPLCFGYVPVEDLFVLQLTGGEESKKKRHLQENQRVSVTVYEETEPDERWRSVLVSGVLAECSYQDAERGFAALANNSQSIPNPISWADSPAQAELTPYQLDIETRSGREFDLR</sequence>
<dbReference type="InterPro" id="IPR012349">
    <property type="entry name" value="Split_barrel_FMN-bd"/>
</dbReference>
<keyword evidence="2" id="KW-1185">Reference proteome</keyword>
<proteinExistence type="predicted"/>
<comment type="caution">
    <text evidence="1">The sequence shown here is derived from an EMBL/GenBank/DDBJ whole genome shotgun (WGS) entry which is preliminary data.</text>
</comment>
<reference evidence="1 2" key="1">
    <citation type="journal article" date="2019" name="Int. J. Syst. Evol. Microbiol.">
        <title>The Global Catalogue of Microorganisms (GCM) 10K type strain sequencing project: providing services to taxonomists for standard genome sequencing and annotation.</title>
        <authorList>
            <consortium name="The Broad Institute Genomics Platform"/>
            <consortium name="The Broad Institute Genome Sequencing Center for Infectious Disease"/>
            <person name="Wu L."/>
            <person name="Ma J."/>
        </authorList>
    </citation>
    <scope>NUCLEOTIDE SEQUENCE [LARGE SCALE GENOMIC DNA]</scope>
    <source>
        <strain evidence="1 2">JCM 30072</strain>
    </source>
</reference>
<gene>
    <name evidence="1" type="ORF">ACFQQG_01790</name>
</gene>
<dbReference type="AlphaFoldDB" id="A0ABD5W0F7"/>
<dbReference type="SUPFAM" id="SSF50475">
    <property type="entry name" value="FMN-binding split barrel"/>
    <property type="match status" value="1"/>
</dbReference>
<name>A0ABD5W0F7_9EURY</name>
<dbReference type="EMBL" id="JBHSZI010000001">
    <property type="protein sequence ID" value="MFC7057129.1"/>
    <property type="molecule type" value="Genomic_DNA"/>
</dbReference>
<dbReference type="Pfam" id="PF12900">
    <property type="entry name" value="Pyridox_ox_2"/>
    <property type="match status" value="1"/>
</dbReference>
<accession>A0ABD5W0F7</accession>
<organism evidence="1 2">
    <name type="scientific">Halovenus salina</name>
    <dbReference type="NCBI Taxonomy" id="1510225"/>
    <lineage>
        <taxon>Archaea</taxon>
        <taxon>Methanobacteriati</taxon>
        <taxon>Methanobacteriota</taxon>
        <taxon>Stenosarchaea group</taxon>
        <taxon>Halobacteria</taxon>
        <taxon>Halobacteriales</taxon>
        <taxon>Haloarculaceae</taxon>
        <taxon>Halovenus</taxon>
    </lineage>
</organism>
<dbReference type="RefSeq" id="WP_382183860.1">
    <property type="nucleotide sequence ID" value="NZ_JBHSZI010000001.1"/>
</dbReference>
<dbReference type="InterPro" id="IPR024747">
    <property type="entry name" value="Pyridox_Oxase-rel"/>
</dbReference>
<dbReference type="Gene3D" id="2.30.110.10">
    <property type="entry name" value="Electron Transport, Fmn-binding Protein, Chain A"/>
    <property type="match status" value="1"/>
</dbReference>